<evidence type="ECO:0000313" key="2">
    <source>
        <dbReference type="Proteomes" id="UP001732700"/>
    </source>
</evidence>
<reference evidence="1" key="2">
    <citation type="submission" date="2025-09" db="UniProtKB">
        <authorList>
            <consortium name="EnsemblPlants"/>
        </authorList>
    </citation>
    <scope>IDENTIFICATION</scope>
</reference>
<keyword evidence="2" id="KW-1185">Reference proteome</keyword>
<organism evidence="1 2">
    <name type="scientific">Avena sativa</name>
    <name type="common">Oat</name>
    <dbReference type="NCBI Taxonomy" id="4498"/>
    <lineage>
        <taxon>Eukaryota</taxon>
        <taxon>Viridiplantae</taxon>
        <taxon>Streptophyta</taxon>
        <taxon>Embryophyta</taxon>
        <taxon>Tracheophyta</taxon>
        <taxon>Spermatophyta</taxon>
        <taxon>Magnoliopsida</taxon>
        <taxon>Liliopsida</taxon>
        <taxon>Poales</taxon>
        <taxon>Poaceae</taxon>
        <taxon>BOP clade</taxon>
        <taxon>Pooideae</taxon>
        <taxon>Poodae</taxon>
        <taxon>Poeae</taxon>
        <taxon>Poeae Chloroplast Group 1 (Aveneae type)</taxon>
        <taxon>Aveninae</taxon>
        <taxon>Avena</taxon>
    </lineage>
</organism>
<dbReference type="Proteomes" id="UP001732700">
    <property type="component" value="Chromosome 4A"/>
</dbReference>
<proteinExistence type="predicted"/>
<sequence length="576" mass="63205">MLDACPTCWITHTLESAGRAWLPLHSDPPPSCAETRDGKSLGSTAPVAPRSYATMTQPGSGVTAVAFLTLAVGALVSITVFWLMRFLSTVLDGRPTPPEIWSSLDDYPTRTPPPLDRHVGGRTALLALAAGALPRPVHSLRFSRYSIGHLSRVMLLLVLVTRMSLSTGCPSSSFDHIVNSEGALEFPLFHTDHQCVQQHLGRPMTTQSIVETDLPIDLIRNDSINDFLFLMPIKLGTPPVWNLVSVDTGSPLRFVQCEPCTLNCHDQQGAGAVFNPNKSQSFSRVGCSEPICRTVQSTLSLRSKGCMEKEDSCLYSATYGESSQYYSVGRLVTDTIAIGQFDKQGYSVPSFIFGCSLDTEYDQHEAGIFGLGAAPFSFFGQVAPLVGYKAFSYCFPSDVRKTGYLTIGDYNRVSSTSYTPMYRQGSQYALKLDKVVANGVTMVTNHSDMIVDSGSKWTLLSSVAFSQLDTVITKAMEPLQYARAHRRGSDYICFEDAQFRQPSTWPALPVVELSFDTGATLRLPPRNTFHFHTEFGLCTYFMRGDGVQVLGNTMTRSIGVTYDIQGDLFAFRNGDC</sequence>
<evidence type="ECO:0000313" key="1">
    <source>
        <dbReference type="EnsemblPlants" id="AVESA.00010b.r2.4AG0625460.1.CDS"/>
    </source>
</evidence>
<accession>A0ACD5WHF1</accession>
<dbReference type="EnsemblPlants" id="AVESA.00010b.r2.4AG0625460.1">
    <property type="protein sequence ID" value="AVESA.00010b.r2.4AG0625460.1.CDS"/>
    <property type="gene ID" value="AVESA.00010b.r2.4AG0625460"/>
</dbReference>
<name>A0ACD5WHF1_AVESA</name>
<protein>
    <submittedName>
        <fullName evidence="1">Uncharacterized protein</fullName>
    </submittedName>
</protein>
<reference evidence="1" key="1">
    <citation type="submission" date="2021-05" db="EMBL/GenBank/DDBJ databases">
        <authorList>
            <person name="Scholz U."/>
            <person name="Mascher M."/>
            <person name="Fiebig A."/>
        </authorList>
    </citation>
    <scope>NUCLEOTIDE SEQUENCE [LARGE SCALE GENOMIC DNA]</scope>
</reference>